<dbReference type="RefSeq" id="WP_059062023.1">
    <property type="nucleotide sequence ID" value="NZ_LN879502.1"/>
</dbReference>
<dbReference type="Pfam" id="PF02683">
    <property type="entry name" value="DsbD_TM"/>
    <property type="match status" value="1"/>
</dbReference>
<keyword evidence="4 6" id="KW-1133">Transmembrane helix</keyword>
<dbReference type="EC" id="1.8.1.8" evidence="10"/>
<evidence type="ECO:0000256" key="2">
    <source>
        <dbReference type="ARBA" id="ARBA00022692"/>
    </source>
</evidence>
<feature type="transmembrane region" description="Helical" evidence="6">
    <location>
        <begin position="551"/>
        <end position="571"/>
    </location>
</feature>
<evidence type="ECO:0000256" key="3">
    <source>
        <dbReference type="ARBA" id="ARBA00022748"/>
    </source>
</evidence>
<dbReference type="Pfam" id="PF13899">
    <property type="entry name" value="Thioredoxin_7"/>
    <property type="match status" value="1"/>
</dbReference>
<dbReference type="PANTHER" id="PTHR32234:SF3">
    <property type="entry name" value="SUPPRESSION OF COPPER SENSITIVITY PROTEIN"/>
    <property type="match status" value="1"/>
</dbReference>
<dbReference type="InterPro" id="IPR028250">
    <property type="entry name" value="DsbDN"/>
</dbReference>
<organism evidence="10 11">
    <name type="scientific">Candidatus Protochlamydia naegleriophila</name>
    <dbReference type="NCBI Taxonomy" id="389348"/>
    <lineage>
        <taxon>Bacteria</taxon>
        <taxon>Pseudomonadati</taxon>
        <taxon>Chlamydiota</taxon>
        <taxon>Chlamydiia</taxon>
        <taxon>Parachlamydiales</taxon>
        <taxon>Parachlamydiaceae</taxon>
        <taxon>Candidatus Protochlamydia</taxon>
    </lineage>
</organism>
<keyword evidence="2 6" id="KW-0812">Transmembrane</keyword>
<keyword evidence="10" id="KW-0560">Oxidoreductase</keyword>
<keyword evidence="5 6" id="KW-0472">Membrane</keyword>
<feature type="transmembrane region" description="Helical" evidence="6">
    <location>
        <begin position="405"/>
        <end position="426"/>
    </location>
</feature>
<feature type="transmembrane region" description="Helical" evidence="6">
    <location>
        <begin position="528"/>
        <end position="545"/>
    </location>
</feature>
<dbReference type="AlphaFoldDB" id="A0A0U5EUD8"/>
<reference evidence="11" key="1">
    <citation type="submission" date="2015-09" db="EMBL/GenBank/DDBJ databases">
        <authorList>
            <person name="Bertelli C."/>
        </authorList>
    </citation>
    <scope>NUCLEOTIDE SEQUENCE [LARGE SCALE GENOMIC DNA]</scope>
    <source>
        <strain evidence="11">KNic</strain>
    </source>
</reference>
<evidence type="ECO:0000259" key="8">
    <source>
        <dbReference type="Pfam" id="PF02683"/>
    </source>
</evidence>
<evidence type="ECO:0000256" key="6">
    <source>
        <dbReference type="SAM" id="Phobius"/>
    </source>
</evidence>
<dbReference type="InterPro" id="IPR036249">
    <property type="entry name" value="Thioredoxin-like_sf"/>
</dbReference>
<evidence type="ECO:0000256" key="1">
    <source>
        <dbReference type="ARBA" id="ARBA00004141"/>
    </source>
</evidence>
<evidence type="ECO:0000256" key="7">
    <source>
        <dbReference type="SAM" id="SignalP"/>
    </source>
</evidence>
<evidence type="ECO:0000259" key="9">
    <source>
        <dbReference type="Pfam" id="PF11412"/>
    </source>
</evidence>
<keyword evidence="3" id="KW-0201">Cytochrome c-type biogenesis</keyword>
<feature type="transmembrane region" description="Helical" evidence="6">
    <location>
        <begin position="484"/>
        <end position="508"/>
    </location>
</feature>
<protein>
    <submittedName>
        <fullName evidence="10">Putative thiol:disulfide interchange protein DsbD</fullName>
        <ecNumber evidence="10">1.8.1.8</ecNumber>
    </submittedName>
</protein>
<dbReference type="PATRIC" id="fig|389348.3.peg.2482"/>
<dbReference type="KEGG" id="pnl:PNK_2208"/>
<sequence length="745" mass="81870">MNYYIRFFLLLIGLALPLQSFAGFGGPAHVQVKLVQEEETIQPGRPFWVAIHLNIEDDWHVYWKNPGDAGMPLKIEWKLPPGFEAGPLQWPFPEKFTVADMVGFGYKGEVVLLSMLSPPADLPSNQPIQLDAQVKWLVCSALTCQPGSAPVSIKVTSQDGMPQTSQEAVALFSNARAKMPTSHAEFKTVRKEGIVQIEVPNADQEPQSNNIVGVYFFPEQKDVIDHSVDPTVANHKTDNRYFVNLKGSDEIGAKSQILKGVLVVHTQQGAEENVQAFDIDTPIEEANDDLLSVLDHSSLSSNSIGIKSATASQTHATFEGGLALALVFAFVGGMILNLMPCVLPVMSFKVMSFIKMAGQSRSLTIKHGLMFSLGVILSFWALASAMLMLRAYGQAVGWGFQLQEPLFVIILASVLFIFALSLFGMFEWGMFFASWAGQTQAEKATQSAGFTGSFLSGVLATAVATPCTGPFLGSAVGFAVTLPVFQSLLIFTVLGLGMCFPYLLLAAFPSFLRFMPKPGAWMETFKELMGFILIATVLWLLWVFSAQTNTLSLICVLAGFLCFSIGAWVYGKGSTPLVSRRKRLLAYAFVALFMFAGIQAIIFPRASWYQDSSLAKGQKGEWQGWETFSPERVAELRKQGRPVLIDFTAKWCLICQANHMVLDSEDVEKRLADEGVVKMVADWTKNDPVITEELSKFGRNSVPLYVLYGKDEKQAPIILPQVLTTDVVTQHIDSAMNSEEVALTP</sequence>
<dbReference type="FunCoup" id="A0A0U5EUD8">
    <property type="interactions" value="56"/>
</dbReference>
<feature type="transmembrane region" description="Helical" evidence="6">
    <location>
        <begin position="583"/>
        <end position="603"/>
    </location>
</feature>
<feature type="chain" id="PRO_5006856357" evidence="7">
    <location>
        <begin position="23"/>
        <end position="745"/>
    </location>
</feature>
<dbReference type="EMBL" id="LN879502">
    <property type="protein sequence ID" value="CUI17809.1"/>
    <property type="molecule type" value="Genomic_DNA"/>
</dbReference>
<dbReference type="InterPro" id="IPR035671">
    <property type="entry name" value="DsbD_gamma"/>
</dbReference>
<evidence type="ECO:0000256" key="4">
    <source>
        <dbReference type="ARBA" id="ARBA00022989"/>
    </source>
</evidence>
<dbReference type="STRING" id="389348.PNK_2208"/>
<dbReference type="GO" id="GO:0017004">
    <property type="term" value="P:cytochrome complex assembly"/>
    <property type="evidence" value="ECO:0007669"/>
    <property type="project" value="UniProtKB-KW"/>
</dbReference>
<dbReference type="GO" id="GO:0047134">
    <property type="term" value="F:protein-disulfide reductase [NAD(P)H] activity"/>
    <property type="evidence" value="ECO:0007669"/>
    <property type="project" value="UniProtKB-EC"/>
</dbReference>
<dbReference type="Gene3D" id="3.40.30.10">
    <property type="entry name" value="Glutaredoxin"/>
    <property type="match status" value="1"/>
</dbReference>
<keyword evidence="7" id="KW-0732">Signal</keyword>
<name>A0A0U5EUD8_9BACT</name>
<feature type="transmembrane region" description="Helical" evidence="6">
    <location>
        <begin position="369"/>
        <end position="393"/>
    </location>
</feature>
<accession>A0A0U5EUD8</accession>
<dbReference type="Pfam" id="PF11412">
    <property type="entry name" value="DsbD_N"/>
    <property type="match status" value="1"/>
</dbReference>
<dbReference type="InterPro" id="IPR003834">
    <property type="entry name" value="Cyt_c_assmbl_TM_dom"/>
</dbReference>
<dbReference type="SUPFAM" id="SSF52833">
    <property type="entry name" value="Thioredoxin-like"/>
    <property type="match status" value="1"/>
</dbReference>
<dbReference type="GO" id="GO:0045454">
    <property type="term" value="P:cell redox homeostasis"/>
    <property type="evidence" value="ECO:0007669"/>
    <property type="project" value="TreeGrafter"/>
</dbReference>
<gene>
    <name evidence="10" type="primary">dsbd3</name>
    <name evidence="10" type="ORF">PNK_2208</name>
</gene>
<feature type="domain" description="Cytochrome C biogenesis protein transmembrane" evidence="8">
    <location>
        <begin position="324"/>
        <end position="541"/>
    </location>
</feature>
<evidence type="ECO:0000313" key="10">
    <source>
        <dbReference type="EMBL" id="CUI17809.1"/>
    </source>
</evidence>
<dbReference type="GO" id="GO:0016020">
    <property type="term" value="C:membrane"/>
    <property type="evidence" value="ECO:0007669"/>
    <property type="project" value="UniProtKB-SubCell"/>
</dbReference>
<evidence type="ECO:0000313" key="11">
    <source>
        <dbReference type="Proteomes" id="UP000069902"/>
    </source>
</evidence>
<evidence type="ECO:0000256" key="5">
    <source>
        <dbReference type="ARBA" id="ARBA00023136"/>
    </source>
</evidence>
<feature type="signal peptide" evidence="7">
    <location>
        <begin position="1"/>
        <end position="22"/>
    </location>
</feature>
<dbReference type="Proteomes" id="UP000069902">
    <property type="component" value="Chromosome cPNK"/>
</dbReference>
<comment type="subcellular location">
    <subcellularLocation>
        <location evidence="1">Membrane</location>
        <topology evidence="1">Multi-pass membrane protein</topology>
    </subcellularLocation>
</comment>
<keyword evidence="11" id="KW-1185">Reference proteome</keyword>
<dbReference type="PANTHER" id="PTHR32234">
    <property type="entry name" value="THIOL:DISULFIDE INTERCHANGE PROTEIN DSBD"/>
    <property type="match status" value="1"/>
</dbReference>
<feature type="transmembrane region" description="Helical" evidence="6">
    <location>
        <begin position="447"/>
        <end position="472"/>
    </location>
</feature>
<feature type="transmembrane region" description="Helical" evidence="6">
    <location>
        <begin position="322"/>
        <end position="348"/>
    </location>
</feature>
<feature type="domain" description="Thiol:disulfide interchange protein DsbD N-terminal" evidence="9">
    <location>
        <begin position="32"/>
        <end position="149"/>
    </location>
</feature>
<proteinExistence type="predicted"/>
<dbReference type="CDD" id="cd02953">
    <property type="entry name" value="DsbDgamma"/>
    <property type="match status" value="1"/>
</dbReference>
<dbReference type="InParanoid" id="A0A0U5EUD8"/>